<dbReference type="InterPro" id="IPR005123">
    <property type="entry name" value="Oxoglu/Fe-dep_dioxygenase_dom"/>
</dbReference>
<protein>
    <submittedName>
        <fullName evidence="7">Protein SRG1</fullName>
    </submittedName>
</protein>
<name>A0AAV6MU21_9ROSI</name>
<evidence type="ECO:0000259" key="6">
    <source>
        <dbReference type="PROSITE" id="PS51471"/>
    </source>
</evidence>
<reference evidence="7 8" key="1">
    <citation type="journal article" date="2021" name="Hortic Res">
        <title>The domestication of Cucurbita argyrosperma as revealed by the genome of its wild relative.</title>
        <authorList>
            <person name="Barrera-Redondo J."/>
            <person name="Sanchez-de la Vega G."/>
            <person name="Aguirre-Liguori J.A."/>
            <person name="Castellanos-Morales G."/>
            <person name="Gutierrez-Guerrero Y.T."/>
            <person name="Aguirre-Dugua X."/>
            <person name="Aguirre-Planter E."/>
            <person name="Tenaillon M.I."/>
            <person name="Lira-Saade R."/>
            <person name="Eguiarte L.E."/>
        </authorList>
    </citation>
    <scope>NUCLEOTIDE SEQUENCE [LARGE SCALE GENOMIC DNA]</scope>
    <source>
        <strain evidence="7">JBR-2021</strain>
    </source>
</reference>
<keyword evidence="5" id="KW-0560">Oxidoreductase</keyword>
<dbReference type="Proteomes" id="UP000685013">
    <property type="component" value="Chromosome 11"/>
</dbReference>
<dbReference type="Pfam" id="PF14226">
    <property type="entry name" value="DIOX_N"/>
    <property type="match status" value="1"/>
</dbReference>
<dbReference type="InterPro" id="IPR050295">
    <property type="entry name" value="Plant_2OG-oxidoreductases"/>
</dbReference>
<gene>
    <name evidence="7" type="primary">SRG1</name>
    <name evidence="7" type="ORF">SDJN03_16432</name>
</gene>
<dbReference type="GO" id="GO:0016491">
    <property type="term" value="F:oxidoreductase activity"/>
    <property type="evidence" value="ECO:0007669"/>
    <property type="project" value="UniProtKB-KW"/>
</dbReference>
<accession>A0AAV6MU21</accession>
<keyword evidence="2 5" id="KW-0479">Metal-binding</keyword>
<comment type="caution">
    <text evidence="7">The sequence shown here is derived from an EMBL/GenBank/DDBJ whole genome shotgun (WGS) entry which is preliminary data.</text>
</comment>
<evidence type="ECO:0000313" key="7">
    <source>
        <dbReference type="EMBL" id="KAG6587867.1"/>
    </source>
</evidence>
<evidence type="ECO:0000256" key="2">
    <source>
        <dbReference type="ARBA" id="ARBA00022723"/>
    </source>
</evidence>
<dbReference type="GO" id="GO:0046872">
    <property type="term" value="F:metal ion binding"/>
    <property type="evidence" value="ECO:0007669"/>
    <property type="project" value="UniProtKB-KW"/>
</dbReference>
<evidence type="ECO:0000256" key="5">
    <source>
        <dbReference type="RuleBase" id="RU003682"/>
    </source>
</evidence>
<dbReference type="PANTHER" id="PTHR47991">
    <property type="entry name" value="OXOGLUTARATE/IRON-DEPENDENT DIOXYGENASE"/>
    <property type="match status" value="1"/>
</dbReference>
<comment type="similarity">
    <text evidence="1 5">Belongs to the iron/ascorbate-dependent oxidoreductase family.</text>
</comment>
<dbReference type="FunFam" id="2.60.120.330:FF:000018">
    <property type="entry name" value="2-oxoglutarate (2OG) and Fe(II)-dependent oxygenase superfamily protein"/>
    <property type="match status" value="1"/>
</dbReference>
<keyword evidence="4 5" id="KW-0408">Iron</keyword>
<feature type="domain" description="Fe2OG dioxygenase" evidence="6">
    <location>
        <begin position="202"/>
        <end position="304"/>
    </location>
</feature>
<dbReference type="InterPro" id="IPR026992">
    <property type="entry name" value="DIOX_N"/>
</dbReference>
<proteinExistence type="inferred from homology"/>
<dbReference type="PROSITE" id="PS51471">
    <property type="entry name" value="FE2OG_OXY"/>
    <property type="match status" value="1"/>
</dbReference>
<organism evidence="7 8">
    <name type="scientific">Cucurbita argyrosperma subsp. sororia</name>
    <dbReference type="NCBI Taxonomy" id="37648"/>
    <lineage>
        <taxon>Eukaryota</taxon>
        <taxon>Viridiplantae</taxon>
        <taxon>Streptophyta</taxon>
        <taxon>Embryophyta</taxon>
        <taxon>Tracheophyta</taxon>
        <taxon>Spermatophyta</taxon>
        <taxon>Magnoliopsida</taxon>
        <taxon>eudicotyledons</taxon>
        <taxon>Gunneridae</taxon>
        <taxon>Pentapetalae</taxon>
        <taxon>rosids</taxon>
        <taxon>fabids</taxon>
        <taxon>Cucurbitales</taxon>
        <taxon>Cucurbitaceae</taxon>
        <taxon>Cucurbiteae</taxon>
        <taxon>Cucurbita</taxon>
    </lineage>
</organism>
<evidence type="ECO:0000313" key="8">
    <source>
        <dbReference type="Proteomes" id="UP000685013"/>
    </source>
</evidence>
<feature type="non-terminal residue" evidence="7">
    <location>
        <position position="1"/>
    </location>
</feature>
<keyword evidence="8" id="KW-1185">Reference proteome</keyword>
<evidence type="ECO:0000256" key="4">
    <source>
        <dbReference type="ARBA" id="ARBA00023004"/>
    </source>
</evidence>
<dbReference type="EMBL" id="JAGKQH010000011">
    <property type="protein sequence ID" value="KAG6587867.1"/>
    <property type="molecule type" value="Genomic_DNA"/>
</dbReference>
<dbReference type="AlphaFoldDB" id="A0AAV6MU21"/>
<dbReference type="Pfam" id="PF03171">
    <property type="entry name" value="2OG-FeII_Oxy"/>
    <property type="match status" value="1"/>
</dbReference>
<evidence type="ECO:0000256" key="3">
    <source>
        <dbReference type="ARBA" id="ARBA00022896"/>
    </source>
</evidence>
<keyword evidence="3" id="KW-0847">Vitamin C</keyword>
<dbReference type="InterPro" id="IPR044861">
    <property type="entry name" value="IPNS-like_FE2OG_OXY"/>
</dbReference>
<evidence type="ECO:0000256" key="1">
    <source>
        <dbReference type="ARBA" id="ARBA00008056"/>
    </source>
</evidence>
<sequence length="352" mass="40173">MTQKSHPQQTLQQQLLINGGDTPESYIYKGGYSGGDSNNDPLPMAEIPVVDLSQLSSSQGGEAALEEFRLALSSWGCFQATNHGISSSFLEKMRQISEQFFALPMEEKNRYYREIDGHEGYGSDLILSEPQILDWTDRLYLVVNPEDERKLKFWPENPPSFREDLHEFTIKVKEIIENVLIAMAASLKVEPKSFSDQVGKRPVLVTRFNFYPPCSTPHLVLGLKEHSDGSAFTIVLLDKEVEGLEMKKDNQWYRLPVPAIADSLLINVGEQGEIMSNGIFKSPVHRAVTNSERQRISVACFCCPEKDKEIKPIEGLIDERRPRLFRTVKNYVEETYFQYYQKGQRAVDELKI</sequence>
<dbReference type="GO" id="GO:0031418">
    <property type="term" value="F:L-ascorbic acid binding"/>
    <property type="evidence" value="ECO:0007669"/>
    <property type="project" value="UniProtKB-KW"/>
</dbReference>